<feature type="coiled-coil region" evidence="4">
    <location>
        <begin position="44"/>
        <end position="71"/>
    </location>
</feature>
<sequence>MKEKIVSTIHEEDPNNPYTDEQIAELLSINRDIVLTTRKEYSISNSRERKRERLNKELIKLLKENSKISQREITIKLKAKGFNISRFTVNNLLINAQNEISLPNYTKAGIGDDENVFKKIVGYDKSLKTQIMQAKAAVMYPPMGLHTLIVGDTGVGKSQLAEAMYYYAIDIKRISADKTFVSFNCADYAENPQLLLAQLFGYIKGAFTGATEEKTGLIDQANESILFLDEVHRLSAEGQEILFNVIDRGSYRRLGETEAQRTVSTMIIAATTEDVESRLLHTFRRRIPMVISLPSLESRTLNERLELIQLFFIEEANRTKADIIIHMEVLWALLIYDCKGNIGQLKSDIQVSCARAFLSYMISKNKNMEISISDIPINARKGLLKLKNSRKEMELLVKGNIKISYDNKSSSYFTKKGMNNTLNEIYQYIENRYKDLSKHELPDDVVNQVIGEEIESYIEELMKTVEKNINDLDLESLKNLVGTKITQITESIIHIAEEEQQRSYDKKFFFCLAMHLHSTIERLKQGKTIYNPQLDTIKKEYKSEFNLAAKISKSIESVYNISLPEDELGFLAIYLMMNDRSTYEKHERIGVVLISHGHVASNMLDVARKLLGVEYGVAIEMSMNEHPESILEKATEAAKEVNEGKGVLLLVDMGSLISFGDIIMENTGIPIKTISRTDTVTVIEAIRRAVLPGETLDNIYRFIVDERVELKNDNEFLVKMTKKKPAIVAVCVTGEGTAIKIKDIVMSLVSGIEKKCEIITLGLINEKNLGDEIHRLRQKYEIKASIGSFNIFDQEIPFFSTNDLLNENIIPNLRKIFKITEEDSQVKKSSNYPLKNLLLTELININLDLKNQNQVILHLSNLLFQKGKVSEGFYEEVTNREQIGSTAIGNMVAIPHADARFTREPAIAVATLKQAIKWGKNKVQLVFILAINENCIEALHGLVDLLNHSTYIHRLLRSDSTEKFKEVLLDAINEKHCNK</sequence>
<dbReference type="PROSITE" id="PS50045">
    <property type="entry name" value="SIGMA54_INTERACT_4"/>
    <property type="match status" value="1"/>
</dbReference>
<feature type="domain" description="PTS EIIA type-4" evidence="7">
    <location>
        <begin position="588"/>
        <end position="717"/>
    </location>
</feature>
<evidence type="ECO:0000313" key="10">
    <source>
        <dbReference type="Proteomes" id="UP000095743"/>
    </source>
</evidence>
<dbReference type="Pfam" id="PF03610">
    <property type="entry name" value="EIIA-man"/>
    <property type="match status" value="1"/>
</dbReference>
<dbReference type="SUPFAM" id="SSF53062">
    <property type="entry name" value="PTS system fructose IIA component-like"/>
    <property type="match status" value="1"/>
</dbReference>
<dbReference type="Pfam" id="PF00874">
    <property type="entry name" value="PRD"/>
    <property type="match status" value="1"/>
</dbReference>
<dbReference type="AlphaFoldDB" id="A0A1D8GQV3"/>
<feature type="domain" description="PTS EIIA type-2" evidence="6">
    <location>
        <begin position="836"/>
        <end position="971"/>
    </location>
</feature>
<accession>A0A1D8GQV3</accession>
<dbReference type="SUPFAM" id="SSF63520">
    <property type="entry name" value="PTS-regulatory domain, PRD"/>
    <property type="match status" value="1"/>
</dbReference>
<dbReference type="Proteomes" id="UP000095743">
    <property type="component" value="Chromosome"/>
</dbReference>
<evidence type="ECO:0000256" key="4">
    <source>
        <dbReference type="SAM" id="Coils"/>
    </source>
</evidence>
<dbReference type="CDD" id="cd00211">
    <property type="entry name" value="PTS_IIA_fru"/>
    <property type="match status" value="1"/>
</dbReference>
<dbReference type="GO" id="GO:0016740">
    <property type="term" value="F:transferase activity"/>
    <property type="evidence" value="ECO:0007669"/>
    <property type="project" value="UniProtKB-KW"/>
</dbReference>
<dbReference type="InterPro" id="IPR036634">
    <property type="entry name" value="PRD_sf"/>
</dbReference>
<feature type="domain" description="PRD" evidence="8">
    <location>
        <begin position="480"/>
        <end position="585"/>
    </location>
</feature>
<dbReference type="CDD" id="cd00009">
    <property type="entry name" value="AAA"/>
    <property type="match status" value="1"/>
</dbReference>
<dbReference type="InterPro" id="IPR016152">
    <property type="entry name" value="PTrfase/Anion_transptr"/>
</dbReference>
<dbReference type="KEGG" id="gfe:Gferi_25640"/>
<protein>
    <submittedName>
        <fullName evidence="9">Uncharacterized protein</fullName>
    </submittedName>
</protein>
<evidence type="ECO:0000256" key="2">
    <source>
        <dbReference type="ARBA" id="ARBA00022741"/>
    </source>
</evidence>
<dbReference type="PANTHER" id="PTHR32071">
    <property type="entry name" value="TRANSCRIPTIONAL REGULATORY PROTEIN"/>
    <property type="match status" value="1"/>
</dbReference>
<dbReference type="InterPro" id="IPR003593">
    <property type="entry name" value="AAA+_ATPase"/>
</dbReference>
<dbReference type="InterPro" id="IPR027417">
    <property type="entry name" value="P-loop_NTPase"/>
</dbReference>
<dbReference type="PROSITE" id="PS51096">
    <property type="entry name" value="PTS_EIIA_TYPE_4"/>
    <property type="match status" value="1"/>
</dbReference>
<dbReference type="PANTHER" id="PTHR32071:SF38">
    <property type="entry name" value="PSP OPERON TRANSCRIPTIONAL ACTIVATOR"/>
    <property type="match status" value="1"/>
</dbReference>
<evidence type="ECO:0000259" key="5">
    <source>
        <dbReference type="PROSITE" id="PS50045"/>
    </source>
</evidence>
<dbReference type="InterPro" id="IPR011608">
    <property type="entry name" value="PRD"/>
</dbReference>
<dbReference type="Gene3D" id="3.40.930.10">
    <property type="entry name" value="Mannitol-specific EII, Chain A"/>
    <property type="match status" value="1"/>
</dbReference>
<dbReference type="Gene3D" id="1.10.10.60">
    <property type="entry name" value="Homeodomain-like"/>
    <property type="match status" value="1"/>
</dbReference>
<evidence type="ECO:0000259" key="6">
    <source>
        <dbReference type="PROSITE" id="PS51094"/>
    </source>
</evidence>
<dbReference type="SUPFAM" id="SSF55804">
    <property type="entry name" value="Phoshotransferase/anion transport protein"/>
    <property type="match status" value="1"/>
</dbReference>
<evidence type="ECO:0000259" key="7">
    <source>
        <dbReference type="PROSITE" id="PS51096"/>
    </source>
</evidence>
<dbReference type="InterPro" id="IPR002078">
    <property type="entry name" value="Sigma_54_int"/>
</dbReference>
<evidence type="ECO:0000313" key="9">
    <source>
        <dbReference type="EMBL" id="AOT73306.1"/>
    </source>
</evidence>
<dbReference type="SUPFAM" id="SSF52540">
    <property type="entry name" value="P-loop containing nucleoside triphosphate hydrolases"/>
    <property type="match status" value="1"/>
</dbReference>
<dbReference type="InterPro" id="IPR004701">
    <property type="entry name" value="PTS_EIIA_man-typ"/>
</dbReference>
<dbReference type="Gene3D" id="3.40.50.300">
    <property type="entry name" value="P-loop containing nucleotide triphosphate hydrolases"/>
    <property type="match status" value="1"/>
</dbReference>
<dbReference type="STRING" id="1424294.Gferi_25640"/>
<dbReference type="GO" id="GO:0016020">
    <property type="term" value="C:membrane"/>
    <property type="evidence" value="ECO:0007669"/>
    <property type="project" value="InterPro"/>
</dbReference>
<dbReference type="PROSITE" id="PS00372">
    <property type="entry name" value="PTS_EIIA_TYPE_2_HIS"/>
    <property type="match status" value="1"/>
</dbReference>
<dbReference type="PROSITE" id="PS51094">
    <property type="entry name" value="PTS_EIIA_TYPE_2"/>
    <property type="match status" value="1"/>
</dbReference>
<evidence type="ECO:0000256" key="1">
    <source>
        <dbReference type="ARBA" id="ARBA00022679"/>
    </source>
</evidence>
<gene>
    <name evidence="9" type="ORF">Gferi_25640</name>
</gene>
<dbReference type="GO" id="GO:0005524">
    <property type="term" value="F:ATP binding"/>
    <property type="evidence" value="ECO:0007669"/>
    <property type="project" value="UniProtKB-KW"/>
</dbReference>
<dbReference type="SMART" id="SM00382">
    <property type="entry name" value="AAA"/>
    <property type="match status" value="1"/>
</dbReference>
<dbReference type="Gene3D" id="3.40.50.510">
    <property type="entry name" value="Phosphotransferase system, mannose-type IIA component"/>
    <property type="match status" value="1"/>
</dbReference>
<keyword evidence="1" id="KW-0808">Transferase</keyword>
<dbReference type="EMBL" id="CP017269">
    <property type="protein sequence ID" value="AOT73306.1"/>
    <property type="molecule type" value="Genomic_DNA"/>
</dbReference>
<reference evidence="9 10" key="1">
    <citation type="submission" date="2016-09" db="EMBL/GenBank/DDBJ databases">
        <title>Genomic analysis reveals versatility of anaerobic energy metabolism of Geosporobacter ferrireducens IRF9 of phylum Firmicutes.</title>
        <authorList>
            <person name="Kim S.-J."/>
        </authorList>
    </citation>
    <scope>NUCLEOTIDE SEQUENCE [LARGE SCALE GENOMIC DNA]</scope>
    <source>
        <strain evidence="9 10">IRF9</strain>
    </source>
</reference>
<dbReference type="Pfam" id="PF00359">
    <property type="entry name" value="PTS_EIIA_2"/>
    <property type="match status" value="1"/>
</dbReference>
<dbReference type="InterPro" id="IPR002178">
    <property type="entry name" value="PTS_EIIA_type-2_dom"/>
</dbReference>
<keyword evidence="3" id="KW-0067">ATP-binding</keyword>
<proteinExistence type="predicted"/>
<feature type="domain" description="Sigma-54 factor interaction" evidence="5">
    <location>
        <begin position="120"/>
        <end position="354"/>
    </location>
</feature>
<dbReference type="GO" id="GO:0009401">
    <property type="term" value="P:phosphoenolpyruvate-dependent sugar phosphotransferase system"/>
    <property type="evidence" value="ECO:0007669"/>
    <property type="project" value="InterPro"/>
</dbReference>
<keyword evidence="4" id="KW-0175">Coiled coil</keyword>
<dbReference type="PROSITE" id="PS51372">
    <property type="entry name" value="PRD_2"/>
    <property type="match status" value="1"/>
</dbReference>
<evidence type="ECO:0000256" key="3">
    <source>
        <dbReference type="ARBA" id="ARBA00022840"/>
    </source>
</evidence>
<dbReference type="InterPro" id="IPR036662">
    <property type="entry name" value="PTS_EIIA_man-typ_sf"/>
</dbReference>
<evidence type="ECO:0000259" key="8">
    <source>
        <dbReference type="PROSITE" id="PS51372"/>
    </source>
</evidence>
<organism evidence="9 10">
    <name type="scientific">Geosporobacter ferrireducens</name>
    <dbReference type="NCBI Taxonomy" id="1424294"/>
    <lineage>
        <taxon>Bacteria</taxon>
        <taxon>Bacillati</taxon>
        <taxon>Bacillota</taxon>
        <taxon>Clostridia</taxon>
        <taxon>Peptostreptococcales</taxon>
        <taxon>Thermotaleaceae</taxon>
        <taxon>Geosporobacter</taxon>
    </lineage>
</organism>
<dbReference type="Gene3D" id="1.10.1790.10">
    <property type="entry name" value="PRD domain"/>
    <property type="match status" value="1"/>
</dbReference>
<name>A0A1D8GQV3_9FIRM</name>
<dbReference type="Pfam" id="PF00158">
    <property type="entry name" value="Sigma54_activat"/>
    <property type="match status" value="1"/>
</dbReference>
<keyword evidence="10" id="KW-1185">Reference proteome</keyword>
<keyword evidence="2" id="KW-0547">Nucleotide-binding</keyword>
<dbReference type="GO" id="GO:0006355">
    <property type="term" value="P:regulation of DNA-templated transcription"/>
    <property type="evidence" value="ECO:0007669"/>
    <property type="project" value="InterPro"/>
</dbReference>